<dbReference type="NCBIfam" id="TIGR00563">
    <property type="entry name" value="rsmB"/>
    <property type="match status" value="1"/>
</dbReference>
<comment type="similarity">
    <text evidence="3 14">Belongs to the class I-like SAM-binding methyltransferase superfamily. RsmB/NOP family.</text>
</comment>
<protein>
    <recommendedName>
        <fullName evidence="4">16S rRNA (cytosine(967)-C(5))-methyltransferase</fullName>
        <ecNumber evidence="4">2.1.1.176</ecNumber>
    </recommendedName>
    <alternativeName>
        <fullName evidence="11">16S rRNA m5C967 methyltransferase</fullName>
    </alternativeName>
    <alternativeName>
        <fullName evidence="12">rRNA (cytosine-C(5)-)-methyltransferase RsmB</fullName>
    </alternativeName>
</protein>
<dbReference type="AlphaFoldDB" id="A0A251X5A2"/>
<reference evidence="16 17" key="1">
    <citation type="submission" date="2016-12" db="EMBL/GenBank/DDBJ databases">
        <title>Thioflexothrix psekupsii D3 genome sequencing and assembly.</title>
        <authorList>
            <person name="Fomenkov A."/>
            <person name="Vincze T."/>
            <person name="Grabovich M."/>
            <person name="Anton B.P."/>
            <person name="Dubinina G."/>
            <person name="Orlova M."/>
            <person name="Belousova E."/>
            <person name="Roberts R.J."/>
        </authorList>
    </citation>
    <scope>NUCLEOTIDE SEQUENCE [LARGE SCALE GENOMIC DNA]</scope>
    <source>
        <strain evidence="16">D3</strain>
    </source>
</reference>
<evidence type="ECO:0000256" key="9">
    <source>
        <dbReference type="ARBA" id="ARBA00022691"/>
    </source>
</evidence>
<sequence>MTRLTHPRLIALQNLLAVLQQRRSLSDCLPSSMTALTDPRDRALVQALCYGVLRYLPYLQALIRPLLRKPLKERDQDIELILLLGVYQLCYMRIPVHAALAETVELTRLIKKNWATALVNGTLRSFQRQADELMATVQQQQPEAQLAHPAWWLEALRADWGEQAPAIAQANNTAPPMTLRVNAQKMTREAYQAELAAQGLTATPTPHTTHGLTLDHPVDIQQLPGFAQGWVSVQDGAAQLAAALLQTPENARVLDACAAPGGKTAHLLECNPTIRLTAVDCQAERTEKIVGTLQRLYFSATICCADASRPADWWDGERFDRILLDAPCSASGVIRRHPDIKYLRQATDIAPLVQQQAQLLTALWPLLQRGGRLLYVTCSVFAAENQHQIQRFLQQQPDAHAITLDVHWGHALPIGRQILPGEDNLDGFYYACLVKTV</sequence>
<dbReference type="InterPro" id="IPR004573">
    <property type="entry name" value="rRNA_ssu_MeTfrase_B"/>
</dbReference>
<dbReference type="Gene3D" id="1.10.940.10">
    <property type="entry name" value="NusB-like"/>
    <property type="match status" value="1"/>
</dbReference>
<dbReference type="NCBIfam" id="NF008149">
    <property type="entry name" value="PRK10901.1"/>
    <property type="match status" value="1"/>
</dbReference>
<evidence type="ECO:0000259" key="15">
    <source>
        <dbReference type="PROSITE" id="PS51686"/>
    </source>
</evidence>
<evidence type="ECO:0000256" key="7">
    <source>
        <dbReference type="ARBA" id="ARBA00022603"/>
    </source>
</evidence>
<dbReference type="InterPro" id="IPR018314">
    <property type="entry name" value="RsmB/NOL1/NOP2-like_CS"/>
</dbReference>
<feature type="binding site" evidence="14">
    <location>
        <begin position="257"/>
        <end position="263"/>
    </location>
    <ligand>
        <name>S-adenosyl-L-methionine</name>
        <dbReference type="ChEBI" id="CHEBI:59789"/>
    </ligand>
</feature>
<dbReference type="PRINTS" id="PR02008">
    <property type="entry name" value="RCMTFAMILY"/>
</dbReference>
<accession>A0A251X5A2</accession>
<dbReference type="GO" id="GO:0003723">
    <property type="term" value="F:RNA binding"/>
    <property type="evidence" value="ECO:0007669"/>
    <property type="project" value="UniProtKB-UniRule"/>
</dbReference>
<name>A0A251X5A2_9GAMM</name>
<comment type="function">
    <text evidence="1">Specifically methylates the cytosine at position 967 (m5C967) of 16S rRNA.</text>
</comment>
<keyword evidence="6" id="KW-0698">rRNA processing</keyword>
<dbReference type="RefSeq" id="WP_086489028.1">
    <property type="nucleotide sequence ID" value="NZ_MSLT01000023.1"/>
</dbReference>
<dbReference type="PANTHER" id="PTHR22807:SF61">
    <property type="entry name" value="NOL1_NOP2_SUN FAMILY PROTEIN _ ANTITERMINATION NUSB DOMAIN-CONTAINING PROTEIN"/>
    <property type="match status" value="1"/>
</dbReference>
<evidence type="ECO:0000313" key="17">
    <source>
        <dbReference type="Proteomes" id="UP000194798"/>
    </source>
</evidence>
<evidence type="ECO:0000256" key="10">
    <source>
        <dbReference type="ARBA" id="ARBA00022884"/>
    </source>
</evidence>
<comment type="subcellular location">
    <subcellularLocation>
        <location evidence="2">Cytoplasm</location>
    </subcellularLocation>
</comment>
<dbReference type="FunFam" id="3.40.50.150:FF:000022">
    <property type="entry name" value="Ribosomal RNA small subunit methyltransferase B"/>
    <property type="match status" value="1"/>
</dbReference>
<keyword evidence="8 14" id="KW-0808">Transferase</keyword>
<dbReference type="SUPFAM" id="SSF53335">
    <property type="entry name" value="S-adenosyl-L-methionine-dependent methyltransferases"/>
    <property type="match status" value="1"/>
</dbReference>
<dbReference type="CDD" id="cd02440">
    <property type="entry name" value="AdoMet_MTases"/>
    <property type="match status" value="1"/>
</dbReference>
<proteinExistence type="inferred from homology"/>
<evidence type="ECO:0000256" key="3">
    <source>
        <dbReference type="ARBA" id="ARBA00007494"/>
    </source>
</evidence>
<dbReference type="FunFam" id="3.30.70.1170:FF:000002">
    <property type="entry name" value="Ribosomal RNA small subunit methyltransferase B"/>
    <property type="match status" value="1"/>
</dbReference>
<feature type="domain" description="SAM-dependent MTase RsmB/NOP-type" evidence="15">
    <location>
        <begin position="167"/>
        <end position="436"/>
    </location>
</feature>
<keyword evidence="17" id="KW-1185">Reference proteome</keyword>
<dbReference type="PANTHER" id="PTHR22807">
    <property type="entry name" value="NOP2 YEAST -RELATED NOL1/NOP2/FMU SUN DOMAIN-CONTAINING"/>
    <property type="match status" value="1"/>
</dbReference>
<evidence type="ECO:0000256" key="5">
    <source>
        <dbReference type="ARBA" id="ARBA00022490"/>
    </source>
</evidence>
<dbReference type="Pfam" id="PF01189">
    <property type="entry name" value="Methyltr_RsmB-F"/>
    <property type="match status" value="1"/>
</dbReference>
<dbReference type="InterPro" id="IPR023267">
    <property type="entry name" value="RCMT"/>
</dbReference>
<dbReference type="EC" id="2.1.1.176" evidence="4"/>
<dbReference type="InterPro" id="IPR029063">
    <property type="entry name" value="SAM-dependent_MTases_sf"/>
</dbReference>
<dbReference type="GO" id="GO:0006355">
    <property type="term" value="P:regulation of DNA-templated transcription"/>
    <property type="evidence" value="ECO:0007669"/>
    <property type="project" value="InterPro"/>
</dbReference>
<feature type="active site" description="Nucleophile" evidence="14">
    <location>
        <position position="378"/>
    </location>
</feature>
<organism evidence="16 17">
    <name type="scientific">Thioflexithrix psekupsensis</name>
    <dbReference type="NCBI Taxonomy" id="1570016"/>
    <lineage>
        <taxon>Bacteria</taxon>
        <taxon>Pseudomonadati</taxon>
        <taxon>Pseudomonadota</taxon>
        <taxon>Gammaproteobacteria</taxon>
        <taxon>Thiotrichales</taxon>
        <taxon>Thioflexithrix</taxon>
    </lineage>
</organism>
<dbReference type="Gene3D" id="3.40.50.150">
    <property type="entry name" value="Vaccinia Virus protein VP39"/>
    <property type="match status" value="1"/>
</dbReference>
<evidence type="ECO:0000256" key="8">
    <source>
        <dbReference type="ARBA" id="ARBA00022679"/>
    </source>
</evidence>
<dbReference type="SUPFAM" id="SSF48013">
    <property type="entry name" value="NusB-like"/>
    <property type="match status" value="1"/>
</dbReference>
<evidence type="ECO:0000256" key="2">
    <source>
        <dbReference type="ARBA" id="ARBA00004496"/>
    </source>
</evidence>
<dbReference type="EMBL" id="MSLT01000023">
    <property type="protein sequence ID" value="OUD12117.1"/>
    <property type="molecule type" value="Genomic_DNA"/>
</dbReference>
<evidence type="ECO:0000256" key="12">
    <source>
        <dbReference type="ARBA" id="ARBA00031088"/>
    </source>
</evidence>
<evidence type="ECO:0000256" key="14">
    <source>
        <dbReference type="PROSITE-ProRule" id="PRU01023"/>
    </source>
</evidence>
<feature type="binding site" evidence="14">
    <location>
        <position position="325"/>
    </location>
    <ligand>
        <name>S-adenosyl-L-methionine</name>
        <dbReference type="ChEBI" id="CHEBI:59789"/>
    </ligand>
</feature>
<gene>
    <name evidence="16" type="ORF">TPSD3_13395</name>
</gene>
<dbReference type="InterPro" id="IPR006027">
    <property type="entry name" value="NusB_RsmB_TIM44"/>
</dbReference>
<dbReference type="Pfam" id="PF22458">
    <property type="entry name" value="RsmF-B_ferredox"/>
    <property type="match status" value="1"/>
</dbReference>
<evidence type="ECO:0000313" key="16">
    <source>
        <dbReference type="EMBL" id="OUD12117.1"/>
    </source>
</evidence>
<evidence type="ECO:0000256" key="13">
    <source>
        <dbReference type="ARBA" id="ARBA00047283"/>
    </source>
</evidence>
<feature type="binding site" evidence="14">
    <location>
        <position position="280"/>
    </location>
    <ligand>
        <name>S-adenosyl-L-methionine</name>
        <dbReference type="ChEBI" id="CHEBI:59789"/>
    </ligand>
</feature>
<evidence type="ECO:0000256" key="4">
    <source>
        <dbReference type="ARBA" id="ARBA00012140"/>
    </source>
</evidence>
<dbReference type="Gene3D" id="3.30.70.1170">
    <property type="entry name" value="Sun protein, domain 3"/>
    <property type="match status" value="1"/>
</dbReference>
<evidence type="ECO:0000256" key="11">
    <source>
        <dbReference type="ARBA" id="ARBA00030399"/>
    </source>
</evidence>
<dbReference type="InterPro" id="IPR049560">
    <property type="entry name" value="MeTrfase_RsmB-F_NOP2_cat"/>
</dbReference>
<keyword evidence="9 14" id="KW-0949">S-adenosyl-L-methionine</keyword>
<comment type="catalytic activity">
    <reaction evidence="13">
        <text>cytidine(967) in 16S rRNA + S-adenosyl-L-methionine = 5-methylcytidine(967) in 16S rRNA + S-adenosyl-L-homocysteine + H(+)</text>
        <dbReference type="Rhea" id="RHEA:42748"/>
        <dbReference type="Rhea" id="RHEA-COMP:10219"/>
        <dbReference type="Rhea" id="RHEA-COMP:10220"/>
        <dbReference type="ChEBI" id="CHEBI:15378"/>
        <dbReference type="ChEBI" id="CHEBI:57856"/>
        <dbReference type="ChEBI" id="CHEBI:59789"/>
        <dbReference type="ChEBI" id="CHEBI:74483"/>
        <dbReference type="ChEBI" id="CHEBI:82748"/>
        <dbReference type="EC" id="2.1.1.176"/>
    </reaction>
</comment>
<dbReference type="InterPro" id="IPR054728">
    <property type="entry name" value="RsmB-like_ferredoxin"/>
</dbReference>
<keyword evidence="7 14" id="KW-0489">Methyltransferase</keyword>
<dbReference type="Pfam" id="PF01029">
    <property type="entry name" value="NusB"/>
    <property type="match status" value="1"/>
</dbReference>
<dbReference type="PROSITE" id="PS51686">
    <property type="entry name" value="SAM_MT_RSMB_NOP"/>
    <property type="match status" value="1"/>
</dbReference>
<dbReference type="InterPro" id="IPR035926">
    <property type="entry name" value="NusB-like_sf"/>
</dbReference>
<evidence type="ECO:0000256" key="6">
    <source>
        <dbReference type="ARBA" id="ARBA00022552"/>
    </source>
</evidence>
<feature type="binding site" evidence="14">
    <location>
        <position position="306"/>
    </location>
    <ligand>
        <name>S-adenosyl-L-methionine</name>
        <dbReference type="ChEBI" id="CHEBI:59789"/>
    </ligand>
</feature>
<dbReference type="GO" id="GO:0070475">
    <property type="term" value="P:rRNA base methylation"/>
    <property type="evidence" value="ECO:0007669"/>
    <property type="project" value="TreeGrafter"/>
</dbReference>
<dbReference type="PROSITE" id="PS01153">
    <property type="entry name" value="NOL1_NOP2_SUN"/>
    <property type="match status" value="1"/>
</dbReference>
<keyword evidence="5" id="KW-0963">Cytoplasm</keyword>
<dbReference type="GO" id="GO:0005829">
    <property type="term" value="C:cytosol"/>
    <property type="evidence" value="ECO:0007669"/>
    <property type="project" value="TreeGrafter"/>
</dbReference>
<evidence type="ECO:0000256" key="1">
    <source>
        <dbReference type="ARBA" id="ARBA00002724"/>
    </source>
</evidence>
<dbReference type="InterPro" id="IPR001678">
    <property type="entry name" value="MeTrfase_RsmB-F_NOP2_dom"/>
</dbReference>
<keyword evidence="10 14" id="KW-0694">RNA-binding</keyword>
<dbReference type="GO" id="GO:0009383">
    <property type="term" value="F:rRNA (cytosine-C5-)-methyltransferase activity"/>
    <property type="evidence" value="ECO:0007669"/>
    <property type="project" value="TreeGrafter"/>
</dbReference>
<dbReference type="Proteomes" id="UP000194798">
    <property type="component" value="Unassembled WGS sequence"/>
</dbReference>
<dbReference type="OrthoDB" id="9810297at2"/>
<comment type="caution">
    <text evidence="16">The sequence shown here is derived from an EMBL/GenBank/DDBJ whole genome shotgun (WGS) entry which is preliminary data.</text>
</comment>